<accession>A0A923MK11</accession>
<dbReference type="RefSeq" id="WP_187015341.1">
    <property type="nucleotide sequence ID" value="NZ_JACOQI010000012.1"/>
</dbReference>
<gene>
    <name evidence="1" type="ORF">H8Z83_12435</name>
</gene>
<name>A0A923MK11_9FIRM</name>
<sequence>MADHVDITLWIDRRWKDAIEKHLKDETLQEHLEDVLDELCNQLPEREYERISAEIYAEDAARRTEEEAARTYAAYHVMERGQEWYFKTSLGEELLAVGKKLRGYLTKGSGVAPDKFIGMFFGGQPITVEEYNALTALRMENTGKVRGVFDVNFDKREFSAVHIMDGWQTWAMRDVSAAVYHATRSQFASSDDKWRKLLDHLSGKEITSVGHLSARNFSFGDEIIESDGKLNFYVQTEFDVDAAFGTFVLTGKNDDWLNIYANYDIAEDRPCDTLELTLCKGDGSEESWSYQLNAAEQDVLLRKMEEYCQQQTGMSLHDYAQQFREEPEQQQGPVMKL</sequence>
<organism evidence="1 2">
    <name type="scientific">Dysosmobacter segnis</name>
    <dbReference type="NCBI Taxonomy" id="2763042"/>
    <lineage>
        <taxon>Bacteria</taxon>
        <taxon>Bacillati</taxon>
        <taxon>Bacillota</taxon>
        <taxon>Clostridia</taxon>
        <taxon>Eubacteriales</taxon>
        <taxon>Oscillospiraceae</taxon>
        <taxon>Dysosmobacter</taxon>
    </lineage>
</organism>
<proteinExistence type="predicted"/>
<evidence type="ECO:0000313" key="2">
    <source>
        <dbReference type="Proteomes" id="UP000620327"/>
    </source>
</evidence>
<dbReference type="Proteomes" id="UP000620327">
    <property type="component" value="Unassembled WGS sequence"/>
</dbReference>
<dbReference type="EMBL" id="JACOQI010000012">
    <property type="protein sequence ID" value="MBC5771116.1"/>
    <property type="molecule type" value="Genomic_DNA"/>
</dbReference>
<keyword evidence="2" id="KW-1185">Reference proteome</keyword>
<comment type="caution">
    <text evidence="1">The sequence shown here is derived from an EMBL/GenBank/DDBJ whole genome shotgun (WGS) entry which is preliminary data.</text>
</comment>
<dbReference type="AlphaFoldDB" id="A0A923MK11"/>
<reference evidence="1" key="1">
    <citation type="submission" date="2020-08" db="EMBL/GenBank/DDBJ databases">
        <title>Genome public.</title>
        <authorList>
            <person name="Liu C."/>
            <person name="Sun Q."/>
        </authorList>
    </citation>
    <scope>NUCLEOTIDE SEQUENCE</scope>
    <source>
        <strain evidence="1">BX15</strain>
    </source>
</reference>
<protein>
    <submittedName>
        <fullName evidence="1">Uncharacterized protein</fullName>
    </submittedName>
</protein>
<evidence type="ECO:0000313" key="1">
    <source>
        <dbReference type="EMBL" id="MBC5771116.1"/>
    </source>
</evidence>